<dbReference type="Proteomes" id="UP000255087">
    <property type="component" value="Unassembled WGS sequence"/>
</dbReference>
<evidence type="ECO:0000313" key="2">
    <source>
        <dbReference type="Proteomes" id="UP000255087"/>
    </source>
</evidence>
<protein>
    <submittedName>
        <fullName evidence="1">Uncharacterized protein</fullName>
    </submittedName>
</protein>
<dbReference type="EMBL" id="UHJC01000001">
    <property type="protein sequence ID" value="SUP83971.1"/>
    <property type="molecule type" value="Genomic_DNA"/>
</dbReference>
<evidence type="ECO:0000313" key="1">
    <source>
        <dbReference type="EMBL" id="SUP83971.1"/>
    </source>
</evidence>
<reference evidence="1 2" key="1">
    <citation type="submission" date="2018-06" db="EMBL/GenBank/DDBJ databases">
        <authorList>
            <consortium name="Pathogen Informatics"/>
            <person name="Doyle S."/>
        </authorList>
    </citation>
    <scope>NUCLEOTIDE SEQUENCE [LARGE SCALE GENOMIC DNA]</scope>
    <source>
        <strain evidence="1 2">NCTC8580</strain>
    </source>
</reference>
<sequence length="140" mass="15677">MSQAVKTGDIGTDHDGFPATAVIGGSSTVKADNKAMAWEGDILLLHRKSNYSPHLIIMTCRQNSGWSIGLEKKLTVRKQFIQKMIKELLEIVQRLQPLTVIPLKVKKSELGIFITSYPKINLPVELNKMVNKTYDSELII</sequence>
<accession>A0A380QBP6</accession>
<name>A0A380QBP6_YERPU</name>
<proteinExistence type="predicted"/>
<organism evidence="1 2">
    <name type="scientific">Yersinia pseudotuberculosis</name>
    <dbReference type="NCBI Taxonomy" id="633"/>
    <lineage>
        <taxon>Bacteria</taxon>
        <taxon>Pseudomonadati</taxon>
        <taxon>Pseudomonadota</taxon>
        <taxon>Gammaproteobacteria</taxon>
        <taxon>Enterobacterales</taxon>
        <taxon>Yersiniaceae</taxon>
        <taxon>Yersinia</taxon>
    </lineage>
</organism>
<gene>
    <name evidence="1" type="ORF">NCTC8580_02848</name>
</gene>
<dbReference type="AlphaFoldDB" id="A0A380QBP6"/>
<dbReference type="RefSeq" id="WP_106441633.1">
    <property type="nucleotide sequence ID" value="NZ_NCLF01000086.1"/>
</dbReference>
<dbReference type="Gene3D" id="2.60.200.60">
    <property type="match status" value="1"/>
</dbReference>